<reference evidence="10 11" key="1">
    <citation type="submission" date="2024-03" db="EMBL/GenBank/DDBJ databases">
        <title>Human intestinal bacterial collection.</title>
        <authorList>
            <person name="Pauvert C."/>
            <person name="Hitch T.C.A."/>
            <person name="Clavel T."/>
        </authorList>
    </citation>
    <scope>NUCLEOTIDE SEQUENCE [LARGE SCALE GENOMIC DNA]</scope>
    <source>
        <strain evidence="10 11">CLA-SR-H024</strain>
    </source>
</reference>
<evidence type="ECO:0000256" key="2">
    <source>
        <dbReference type="ARBA" id="ARBA00005051"/>
    </source>
</evidence>
<dbReference type="RefSeq" id="WP_031537158.1">
    <property type="nucleotide sequence ID" value="NZ_JBBMFN010000029.1"/>
</dbReference>
<dbReference type="GO" id="GO:0003848">
    <property type="term" value="F:2-amino-4-hydroxy-6-hydroxymethyldihydropteridine diphosphokinase activity"/>
    <property type="evidence" value="ECO:0007669"/>
    <property type="project" value="UniProtKB-EC"/>
</dbReference>
<comment type="pathway">
    <text evidence="2">Cofactor biosynthesis; tetrahydrofolate biosynthesis; 2-amino-4-hydroxy-6-hydroxymethyl-7,8-dihydropteridine diphosphate from 7,8-dihydroneopterin triphosphate: step 4/4.</text>
</comment>
<dbReference type="Pfam" id="PF01288">
    <property type="entry name" value="HPPK"/>
    <property type="match status" value="1"/>
</dbReference>
<keyword evidence="8" id="KW-0289">Folate biosynthesis</keyword>
<organism evidence="10 11">
    <name type="scientific">Niallia hominis</name>
    <dbReference type="NCBI Taxonomy" id="3133173"/>
    <lineage>
        <taxon>Bacteria</taxon>
        <taxon>Bacillati</taxon>
        <taxon>Bacillota</taxon>
        <taxon>Bacilli</taxon>
        <taxon>Bacillales</taxon>
        <taxon>Bacillaceae</taxon>
        <taxon>Niallia</taxon>
    </lineage>
</organism>
<dbReference type="PROSITE" id="PS00794">
    <property type="entry name" value="HPPK"/>
    <property type="match status" value="1"/>
</dbReference>
<sequence>MNNVYLSLGSNIGNRLEYLREAVQMLHNHKQIKVVNISSVYETDPVGYEEQALFLNIVVQIETSLNPSSVLEKCQSIENELGRKRIIRWGPRTIDLDILLYNHENIVSDKLIIPHPRIEERAFVLVPLIEIAPDIKLPNKSMRLKESLKLLPDREGVRVWKQQKNGEDVFELFES</sequence>
<evidence type="ECO:0000256" key="3">
    <source>
        <dbReference type="ARBA" id="ARBA00013253"/>
    </source>
</evidence>
<evidence type="ECO:0000313" key="11">
    <source>
        <dbReference type="Proteomes" id="UP001465426"/>
    </source>
</evidence>
<keyword evidence="4 10" id="KW-0808">Transferase</keyword>
<evidence type="ECO:0000256" key="4">
    <source>
        <dbReference type="ARBA" id="ARBA00022679"/>
    </source>
</evidence>
<comment type="caution">
    <text evidence="10">The sequence shown here is derived from an EMBL/GenBank/DDBJ whole genome shotgun (WGS) entry which is preliminary data.</text>
</comment>
<name>A0ABV1F3T1_9BACI</name>
<dbReference type="InterPro" id="IPR035907">
    <property type="entry name" value="Hppk_sf"/>
</dbReference>
<keyword evidence="5" id="KW-0547">Nucleotide-binding</keyword>
<comment type="catalytic activity">
    <reaction evidence="1">
        <text>6-hydroxymethyl-7,8-dihydropterin + ATP = (7,8-dihydropterin-6-yl)methyl diphosphate + AMP + H(+)</text>
        <dbReference type="Rhea" id="RHEA:11412"/>
        <dbReference type="ChEBI" id="CHEBI:15378"/>
        <dbReference type="ChEBI" id="CHEBI:30616"/>
        <dbReference type="ChEBI" id="CHEBI:44841"/>
        <dbReference type="ChEBI" id="CHEBI:72950"/>
        <dbReference type="ChEBI" id="CHEBI:456215"/>
        <dbReference type="EC" id="2.7.6.3"/>
    </reaction>
</comment>
<evidence type="ECO:0000256" key="1">
    <source>
        <dbReference type="ARBA" id="ARBA00000198"/>
    </source>
</evidence>
<dbReference type="Proteomes" id="UP001465426">
    <property type="component" value="Unassembled WGS sequence"/>
</dbReference>
<keyword evidence="7" id="KW-0067">ATP-binding</keyword>
<dbReference type="CDD" id="cd00483">
    <property type="entry name" value="HPPK"/>
    <property type="match status" value="1"/>
</dbReference>
<dbReference type="PANTHER" id="PTHR43071">
    <property type="entry name" value="2-AMINO-4-HYDROXY-6-HYDROXYMETHYLDIHYDROPTERIDINE PYROPHOSPHOKINASE"/>
    <property type="match status" value="1"/>
</dbReference>
<dbReference type="InterPro" id="IPR000550">
    <property type="entry name" value="Hppk"/>
</dbReference>
<evidence type="ECO:0000256" key="6">
    <source>
        <dbReference type="ARBA" id="ARBA00022777"/>
    </source>
</evidence>
<keyword evidence="6" id="KW-0418">Kinase</keyword>
<gene>
    <name evidence="10" type="primary">folK</name>
    <name evidence="10" type="ORF">WMO63_12660</name>
</gene>
<keyword evidence="11" id="KW-1185">Reference proteome</keyword>
<protein>
    <recommendedName>
        <fullName evidence="3">2-amino-4-hydroxy-6-hydroxymethyldihydropteridine diphosphokinase</fullName>
        <ecNumber evidence="3">2.7.6.3</ecNumber>
    </recommendedName>
</protein>
<feature type="domain" description="7,8-dihydro-6-hydroxymethylpterin-pyrophosphokinase" evidence="9">
    <location>
        <begin position="88"/>
        <end position="99"/>
    </location>
</feature>
<dbReference type="SUPFAM" id="SSF55083">
    <property type="entry name" value="6-hydroxymethyl-7,8-dihydropterin pyrophosphokinase, HPPK"/>
    <property type="match status" value="1"/>
</dbReference>
<evidence type="ECO:0000256" key="8">
    <source>
        <dbReference type="ARBA" id="ARBA00022909"/>
    </source>
</evidence>
<evidence type="ECO:0000256" key="7">
    <source>
        <dbReference type="ARBA" id="ARBA00022840"/>
    </source>
</evidence>
<dbReference type="NCBIfam" id="TIGR01498">
    <property type="entry name" value="folK"/>
    <property type="match status" value="1"/>
</dbReference>
<proteinExistence type="predicted"/>
<evidence type="ECO:0000259" key="9">
    <source>
        <dbReference type="PROSITE" id="PS00794"/>
    </source>
</evidence>
<dbReference type="EMBL" id="JBBMFN010000029">
    <property type="protein sequence ID" value="MEQ2466519.1"/>
    <property type="molecule type" value="Genomic_DNA"/>
</dbReference>
<evidence type="ECO:0000313" key="10">
    <source>
        <dbReference type="EMBL" id="MEQ2466519.1"/>
    </source>
</evidence>
<dbReference type="PANTHER" id="PTHR43071:SF1">
    <property type="entry name" value="2-AMINO-4-HYDROXY-6-HYDROXYMETHYLDIHYDROPTERIDINE PYROPHOSPHOKINASE"/>
    <property type="match status" value="1"/>
</dbReference>
<evidence type="ECO:0000256" key="5">
    <source>
        <dbReference type="ARBA" id="ARBA00022741"/>
    </source>
</evidence>
<accession>A0ABV1F3T1</accession>
<dbReference type="EC" id="2.7.6.3" evidence="3"/>
<dbReference type="Gene3D" id="3.30.70.560">
    <property type="entry name" value="7,8-Dihydro-6-hydroxymethylpterin-pyrophosphokinase HPPK"/>
    <property type="match status" value="1"/>
</dbReference>